<dbReference type="GO" id="GO:0000298">
    <property type="term" value="F:endopolyphosphatase activity"/>
    <property type="evidence" value="ECO:0007669"/>
    <property type="project" value="TreeGrafter"/>
</dbReference>
<keyword evidence="7" id="KW-1185">Reference proteome</keyword>
<dbReference type="AlphaFoldDB" id="A0A8A3PE22"/>
<dbReference type="OrthoDB" id="2011998at2759"/>
<dbReference type="Proteomes" id="UP000672032">
    <property type="component" value="Chromosome 3"/>
</dbReference>
<dbReference type="PROSITE" id="PS51462">
    <property type="entry name" value="NUDIX"/>
    <property type="match status" value="1"/>
</dbReference>
<dbReference type="InterPro" id="IPR020084">
    <property type="entry name" value="NUDIX_hydrolase_CS"/>
</dbReference>
<organism evidence="6 7">
    <name type="scientific">Monilinia vaccinii-corymbosi</name>
    <dbReference type="NCBI Taxonomy" id="61207"/>
    <lineage>
        <taxon>Eukaryota</taxon>
        <taxon>Fungi</taxon>
        <taxon>Dikarya</taxon>
        <taxon>Ascomycota</taxon>
        <taxon>Pezizomycotina</taxon>
        <taxon>Leotiomycetes</taxon>
        <taxon>Helotiales</taxon>
        <taxon>Sclerotiniaceae</taxon>
        <taxon>Monilinia</taxon>
    </lineage>
</organism>
<evidence type="ECO:0000259" key="5">
    <source>
        <dbReference type="PROSITE" id="PS51462"/>
    </source>
</evidence>
<dbReference type="PANTHER" id="PTHR12629">
    <property type="entry name" value="DIPHOSPHOINOSITOL POLYPHOSPHATE PHOSPHOHYDROLASE"/>
    <property type="match status" value="1"/>
</dbReference>
<evidence type="ECO:0000256" key="3">
    <source>
        <dbReference type="ARBA" id="ARBA00022801"/>
    </source>
</evidence>
<protein>
    <recommendedName>
        <fullName evidence="5">Nudix hydrolase domain-containing protein</fullName>
    </recommendedName>
</protein>
<dbReference type="Gene3D" id="3.90.79.10">
    <property type="entry name" value="Nucleoside Triphosphate Pyrophosphohydrolase"/>
    <property type="match status" value="1"/>
</dbReference>
<dbReference type="EMBL" id="CP063407">
    <property type="protein sequence ID" value="QSZ33325.1"/>
    <property type="molecule type" value="Genomic_DNA"/>
</dbReference>
<comment type="cofactor">
    <cofactor evidence="1">
        <name>Mg(2+)</name>
        <dbReference type="ChEBI" id="CHEBI:18420"/>
    </cofactor>
</comment>
<keyword evidence="2" id="KW-0479">Metal-binding</keyword>
<dbReference type="GO" id="GO:1901909">
    <property type="term" value="P:diadenosine hexaphosphate catabolic process"/>
    <property type="evidence" value="ECO:0007669"/>
    <property type="project" value="TreeGrafter"/>
</dbReference>
<dbReference type="SUPFAM" id="SSF55811">
    <property type="entry name" value="Nudix"/>
    <property type="match status" value="1"/>
</dbReference>
<evidence type="ECO:0000313" key="6">
    <source>
        <dbReference type="EMBL" id="QSZ33325.1"/>
    </source>
</evidence>
<dbReference type="GO" id="GO:1901911">
    <property type="term" value="P:adenosine 5'-(hexahydrogen pentaphosphate) catabolic process"/>
    <property type="evidence" value="ECO:0007669"/>
    <property type="project" value="TreeGrafter"/>
</dbReference>
<evidence type="ECO:0000313" key="7">
    <source>
        <dbReference type="Proteomes" id="UP000672032"/>
    </source>
</evidence>
<accession>A0A8A3PE22</accession>
<evidence type="ECO:0000256" key="4">
    <source>
        <dbReference type="ARBA" id="ARBA00022842"/>
    </source>
</evidence>
<dbReference type="GO" id="GO:0046872">
    <property type="term" value="F:metal ion binding"/>
    <property type="evidence" value="ECO:0007669"/>
    <property type="project" value="UniProtKB-KW"/>
</dbReference>
<evidence type="ECO:0000256" key="2">
    <source>
        <dbReference type="ARBA" id="ARBA00022723"/>
    </source>
</evidence>
<sequence length="195" mass="22257">MATGLPMESRTGRNNQRTFPIPLTIRGASYHLVTTPLFPMADIFMHLHFFSGDIGYGPEGERLVAGVVPLNAAKTHVLLIQSTRRNAWVLPKGGWETDEECTEAAQREAWEEAGIVCTVDYDLGQITETRTAKQISKNAPKALYQFYQVTVKSEETEWPEKHKRNRKWATYSEAKHDLQERPELLQALERCTIQR</sequence>
<dbReference type="InterPro" id="IPR015797">
    <property type="entry name" value="NUDIX_hydrolase-like_dom_sf"/>
</dbReference>
<gene>
    <name evidence="6" type="ORF">DSL72_002913</name>
</gene>
<dbReference type="GO" id="GO:0034431">
    <property type="term" value="F:bis(5'-adenosyl)-hexaphosphatase activity"/>
    <property type="evidence" value="ECO:0007669"/>
    <property type="project" value="TreeGrafter"/>
</dbReference>
<dbReference type="GO" id="GO:0005737">
    <property type="term" value="C:cytoplasm"/>
    <property type="evidence" value="ECO:0007669"/>
    <property type="project" value="TreeGrafter"/>
</dbReference>
<dbReference type="GO" id="GO:0034432">
    <property type="term" value="F:bis(5'-adenosyl)-pentaphosphatase activity"/>
    <property type="evidence" value="ECO:0007669"/>
    <property type="project" value="TreeGrafter"/>
</dbReference>
<dbReference type="PANTHER" id="PTHR12629:SF0">
    <property type="entry name" value="DIPHOSPHOINOSITOL-POLYPHOSPHATE DIPHOSPHATASE"/>
    <property type="match status" value="1"/>
</dbReference>
<dbReference type="InterPro" id="IPR047198">
    <property type="entry name" value="DDP-like_NUDIX"/>
</dbReference>
<dbReference type="GO" id="GO:0008486">
    <property type="term" value="F:diphosphoinositol-polyphosphate diphosphatase activity"/>
    <property type="evidence" value="ECO:0007669"/>
    <property type="project" value="TreeGrafter"/>
</dbReference>
<proteinExistence type="predicted"/>
<dbReference type="InterPro" id="IPR000086">
    <property type="entry name" value="NUDIX_hydrolase_dom"/>
</dbReference>
<feature type="domain" description="Nudix hydrolase" evidence="5">
    <location>
        <begin position="60"/>
        <end position="191"/>
    </location>
</feature>
<dbReference type="PROSITE" id="PS00893">
    <property type="entry name" value="NUDIX_BOX"/>
    <property type="match status" value="1"/>
</dbReference>
<dbReference type="GO" id="GO:0005634">
    <property type="term" value="C:nucleus"/>
    <property type="evidence" value="ECO:0007669"/>
    <property type="project" value="TreeGrafter"/>
</dbReference>
<dbReference type="CDD" id="cd04666">
    <property type="entry name" value="NUDIX_DIPP2_like_Nudt4"/>
    <property type="match status" value="1"/>
</dbReference>
<keyword evidence="3" id="KW-0378">Hydrolase</keyword>
<name>A0A8A3PE22_9HELO</name>
<dbReference type="Pfam" id="PF00293">
    <property type="entry name" value="NUDIX"/>
    <property type="match status" value="1"/>
</dbReference>
<dbReference type="GO" id="GO:0071543">
    <property type="term" value="P:diphosphoinositol polyphosphate metabolic process"/>
    <property type="evidence" value="ECO:0007669"/>
    <property type="project" value="TreeGrafter"/>
</dbReference>
<dbReference type="GO" id="GO:1901907">
    <property type="term" value="P:diadenosine pentaphosphate catabolic process"/>
    <property type="evidence" value="ECO:0007669"/>
    <property type="project" value="TreeGrafter"/>
</dbReference>
<keyword evidence="4" id="KW-0460">Magnesium</keyword>
<reference evidence="6" key="1">
    <citation type="submission" date="2020-10" db="EMBL/GenBank/DDBJ databases">
        <title>Genome Sequence of Monilinia vaccinii-corymbosi Sheds Light on Mummy Berry Disease Infection of Blueberry and Mating Type.</title>
        <authorList>
            <person name="Yow A.G."/>
            <person name="Zhang Y."/>
            <person name="Bansal K."/>
            <person name="Eacker S.M."/>
            <person name="Sullivan S."/>
            <person name="Liachko I."/>
            <person name="Cubeta M.A."/>
            <person name="Rollins J.A."/>
            <person name="Ashrafi H."/>
        </authorList>
    </citation>
    <scope>NUCLEOTIDE SEQUENCE</scope>
    <source>
        <strain evidence="6">RL-1</strain>
    </source>
</reference>
<evidence type="ECO:0000256" key="1">
    <source>
        <dbReference type="ARBA" id="ARBA00001946"/>
    </source>
</evidence>